<evidence type="ECO:0000313" key="1">
    <source>
        <dbReference type="EMBL" id="KAI3749152.1"/>
    </source>
</evidence>
<comment type="caution">
    <text evidence="1">The sequence shown here is derived from an EMBL/GenBank/DDBJ whole genome shotgun (WGS) entry which is preliminary data.</text>
</comment>
<reference evidence="1 2" key="2">
    <citation type="journal article" date="2022" name="Mol. Ecol. Resour.">
        <title>The genomes of chicory, endive, great burdock and yacon provide insights into Asteraceae paleo-polyploidization history and plant inulin production.</title>
        <authorList>
            <person name="Fan W."/>
            <person name="Wang S."/>
            <person name="Wang H."/>
            <person name="Wang A."/>
            <person name="Jiang F."/>
            <person name="Liu H."/>
            <person name="Zhao H."/>
            <person name="Xu D."/>
            <person name="Zhang Y."/>
        </authorList>
    </citation>
    <scope>NUCLEOTIDE SEQUENCE [LARGE SCALE GENOMIC DNA]</scope>
    <source>
        <strain evidence="2">cv. Punajuju</strain>
        <tissue evidence="1">Leaves</tissue>
    </source>
</reference>
<gene>
    <name evidence="1" type="ORF">L2E82_19759</name>
</gene>
<accession>A0ACB9DRG0</accession>
<proteinExistence type="predicted"/>
<dbReference type="Proteomes" id="UP001055811">
    <property type="component" value="Linkage Group LG04"/>
</dbReference>
<sequence length="69" mass="7848">MRSRGRKDNRAAIIIHITKVVMAAWEKGKRETRGTIMAVVDPVFTTFNLNPLEKLEPGLKILPTFPLLF</sequence>
<keyword evidence="2" id="KW-1185">Reference proteome</keyword>
<evidence type="ECO:0000313" key="2">
    <source>
        <dbReference type="Proteomes" id="UP001055811"/>
    </source>
</evidence>
<organism evidence="1 2">
    <name type="scientific">Cichorium intybus</name>
    <name type="common">Chicory</name>
    <dbReference type="NCBI Taxonomy" id="13427"/>
    <lineage>
        <taxon>Eukaryota</taxon>
        <taxon>Viridiplantae</taxon>
        <taxon>Streptophyta</taxon>
        <taxon>Embryophyta</taxon>
        <taxon>Tracheophyta</taxon>
        <taxon>Spermatophyta</taxon>
        <taxon>Magnoliopsida</taxon>
        <taxon>eudicotyledons</taxon>
        <taxon>Gunneridae</taxon>
        <taxon>Pentapetalae</taxon>
        <taxon>asterids</taxon>
        <taxon>campanulids</taxon>
        <taxon>Asterales</taxon>
        <taxon>Asteraceae</taxon>
        <taxon>Cichorioideae</taxon>
        <taxon>Cichorieae</taxon>
        <taxon>Cichoriinae</taxon>
        <taxon>Cichorium</taxon>
    </lineage>
</organism>
<name>A0ACB9DRG0_CICIN</name>
<dbReference type="EMBL" id="CM042012">
    <property type="protein sequence ID" value="KAI3749152.1"/>
    <property type="molecule type" value="Genomic_DNA"/>
</dbReference>
<protein>
    <submittedName>
        <fullName evidence="1">Uncharacterized protein</fullName>
    </submittedName>
</protein>
<reference evidence="2" key="1">
    <citation type="journal article" date="2022" name="Mol. Ecol. Resour.">
        <title>The genomes of chicory, endive, great burdock and yacon provide insights into Asteraceae palaeo-polyploidization history and plant inulin production.</title>
        <authorList>
            <person name="Fan W."/>
            <person name="Wang S."/>
            <person name="Wang H."/>
            <person name="Wang A."/>
            <person name="Jiang F."/>
            <person name="Liu H."/>
            <person name="Zhao H."/>
            <person name="Xu D."/>
            <person name="Zhang Y."/>
        </authorList>
    </citation>
    <scope>NUCLEOTIDE SEQUENCE [LARGE SCALE GENOMIC DNA]</scope>
    <source>
        <strain evidence="2">cv. Punajuju</strain>
    </source>
</reference>